<organism evidence="2">
    <name type="scientific">Desulfofervidus auxilii</name>
    <dbReference type="NCBI Taxonomy" id="1621989"/>
    <lineage>
        <taxon>Bacteria</taxon>
        <taxon>Pseudomonadati</taxon>
        <taxon>Thermodesulfobacteriota</taxon>
        <taxon>Candidatus Desulfofervidia</taxon>
        <taxon>Candidatus Desulfofervidales</taxon>
        <taxon>Candidatus Desulfofervidaceae</taxon>
        <taxon>Candidatus Desulfofervidus</taxon>
    </lineage>
</organism>
<dbReference type="InterPro" id="IPR020080">
    <property type="entry name" value="OM_adhesin/peptidase_omptin"/>
</dbReference>
<gene>
    <name evidence="2" type="ORF">ENF30_02770</name>
</gene>
<dbReference type="EMBL" id="DQWQ01000119">
    <property type="protein sequence ID" value="HDD35704.1"/>
    <property type="molecule type" value="Genomic_DNA"/>
</dbReference>
<feature type="chain" id="PRO_5030533870" description="Outer membrane protein beta-barrel domain-containing protein" evidence="1">
    <location>
        <begin position="24"/>
        <end position="271"/>
    </location>
</feature>
<protein>
    <recommendedName>
        <fullName evidence="3">Outer membrane protein beta-barrel domain-containing protein</fullName>
    </recommendedName>
</protein>
<feature type="signal peptide" evidence="1">
    <location>
        <begin position="1"/>
        <end position="23"/>
    </location>
</feature>
<dbReference type="SUPFAM" id="SSF69917">
    <property type="entry name" value="OMPT-like"/>
    <property type="match status" value="1"/>
</dbReference>
<accession>A0A7V0IAH1</accession>
<evidence type="ECO:0000256" key="1">
    <source>
        <dbReference type="SAM" id="SignalP"/>
    </source>
</evidence>
<keyword evidence="1" id="KW-0732">Signal</keyword>
<name>A0A7V0IAH1_DESA2</name>
<dbReference type="AlphaFoldDB" id="A0A7V0IAH1"/>
<proteinExistence type="predicted"/>
<reference evidence="2" key="1">
    <citation type="journal article" date="2020" name="mSystems">
        <title>Genome- and Community-Level Interaction Insights into Carbon Utilization and Element Cycling Functions of Hydrothermarchaeota in Hydrothermal Sediment.</title>
        <authorList>
            <person name="Zhou Z."/>
            <person name="Liu Y."/>
            <person name="Xu W."/>
            <person name="Pan J."/>
            <person name="Luo Z.H."/>
            <person name="Li M."/>
        </authorList>
    </citation>
    <scope>NUCLEOTIDE SEQUENCE [LARGE SCALE GENOMIC DNA]</scope>
    <source>
        <strain evidence="2">HyVt-113</strain>
    </source>
</reference>
<dbReference type="Proteomes" id="UP000885706">
    <property type="component" value="Unassembled WGS sequence"/>
</dbReference>
<evidence type="ECO:0008006" key="3">
    <source>
        <dbReference type="Google" id="ProtNLM"/>
    </source>
</evidence>
<sequence length="271" mass="30949">MKKAIVGNLLIFLLLFSFSSAFAQVQGKFWFGGLGAYLNYKEKDEGVVKDKDYGWLPGFEGGFLLSERNWILRIIGRWTGGNATYDGQTQGGIPVKFDNEHETIWSIELNYGYTIQGLISFTPYFGIGYRKWIRGKAQLVEAEDGSLVWDYEEVYKWGYVPIGMVIEKRISYLKIGIDGAVLLPFSMKMTAHQAEIGGSDTDYDLGWHVGAKCEIPIAFYVKPRTAFYIKPFYRYWNIKKSNLVLVESTITYEPHSITHFYGVSCGVIFEF</sequence>
<comment type="caution">
    <text evidence="2">The sequence shown here is derived from an EMBL/GenBank/DDBJ whole genome shotgun (WGS) entry which is preliminary data.</text>
</comment>
<evidence type="ECO:0000313" key="2">
    <source>
        <dbReference type="EMBL" id="HDD35704.1"/>
    </source>
</evidence>
<dbReference type="GO" id="GO:0004190">
    <property type="term" value="F:aspartic-type endopeptidase activity"/>
    <property type="evidence" value="ECO:0007669"/>
    <property type="project" value="InterPro"/>
</dbReference>